<gene>
    <name evidence="2" type="ORF">FE263_02455</name>
</gene>
<reference evidence="2 3" key="1">
    <citation type="submission" date="2019-05" db="EMBL/GenBank/DDBJ databases">
        <authorList>
            <person name="Pankratov T."/>
            <person name="Grouzdev D."/>
        </authorList>
    </citation>
    <scope>NUCLEOTIDE SEQUENCE [LARGE SCALE GENOMIC DNA]</scope>
    <source>
        <strain evidence="2 3">KEBCLARHB70R</strain>
    </source>
</reference>
<dbReference type="Gene3D" id="3.40.50.720">
    <property type="entry name" value="NAD(P)-binding Rossmann-like Domain"/>
    <property type="match status" value="1"/>
</dbReference>
<protein>
    <submittedName>
        <fullName evidence="2">NAD-dependent epimerase/dehydratase family protein</fullName>
    </submittedName>
</protein>
<dbReference type="PANTHER" id="PTHR43245">
    <property type="entry name" value="BIFUNCTIONAL POLYMYXIN RESISTANCE PROTEIN ARNA"/>
    <property type="match status" value="1"/>
</dbReference>
<dbReference type="OrthoDB" id="9801785at2"/>
<keyword evidence="3" id="KW-1185">Reference proteome</keyword>
<dbReference type="PANTHER" id="PTHR43245:SF13">
    <property type="entry name" value="UDP-D-APIOSE_UDP-D-XYLOSE SYNTHASE 2"/>
    <property type="match status" value="1"/>
</dbReference>
<sequence>MTAHYLVTGGAGFIGRHLCAELLAQGHKVRVLDSLIDQVHGDAAPQLPGDVDLLRGDVRDIGLIDRALSGVDGVFHLAAEVGVGQSMYEIARYVGANDLGTAVLLERLASTPVRRLVVASSMSVYGEGLYVDDAGRRHDNVKRIMREGSSQWDPVGPDGGTLHPVATDESKPVDLASVYAVTKFVQERNCLIVGRAYGIEAVALRLFNVFGPGQALSNPYTGVLANFGARLLHGQQPLVFEDGRQRRDFVHVRDVARAFRLAMEVPAAAGEVINIGSGRSYEIAQIATMLADAMDVPHLVPHLLGKARAGDIRHNFADIGRARTLLGYEPRHPLEQTIDEAAAWIRGSQATDRGEDARRQLEARGLMA</sequence>
<dbReference type="SUPFAM" id="SSF51735">
    <property type="entry name" value="NAD(P)-binding Rossmann-fold domains"/>
    <property type="match status" value="1"/>
</dbReference>
<name>A0A5R9J8Z5_9PROT</name>
<organism evidence="2 3">
    <name type="scientific">Lichenicoccus roseus</name>
    <dbReference type="NCBI Taxonomy" id="2683649"/>
    <lineage>
        <taxon>Bacteria</taxon>
        <taxon>Pseudomonadati</taxon>
        <taxon>Pseudomonadota</taxon>
        <taxon>Alphaproteobacteria</taxon>
        <taxon>Acetobacterales</taxon>
        <taxon>Acetobacteraceae</taxon>
        <taxon>Lichenicoccus</taxon>
    </lineage>
</organism>
<dbReference type="EMBL" id="VCDI01000001">
    <property type="protein sequence ID" value="TLU74094.1"/>
    <property type="molecule type" value="Genomic_DNA"/>
</dbReference>
<dbReference type="RefSeq" id="WP_138324347.1">
    <property type="nucleotide sequence ID" value="NZ_VCDI01000001.1"/>
</dbReference>
<evidence type="ECO:0000313" key="2">
    <source>
        <dbReference type="EMBL" id="TLU74094.1"/>
    </source>
</evidence>
<evidence type="ECO:0000259" key="1">
    <source>
        <dbReference type="SMART" id="SM00822"/>
    </source>
</evidence>
<dbReference type="InterPro" id="IPR036291">
    <property type="entry name" value="NAD(P)-bd_dom_sf"/>
</dbReference>
<dbReference type="SMART" id="SM00822">
    <property type="entry name" value="PKS_KR"/>
    <property type="match status" value="1"/>
</dbReference>
<dbReference type="Proteomes" id="UP000305654">
    <property type="component" value="Unassembled WGS sequence"/>
</dbReference>
<dbReference type="InterPro" id="IPR057326">
    <property type="entry name" value="KR_dom"/>
</dbReference>
<dbReference type="AlphaFoldDB" id="A0A5R9J8Z5"/>
<evidence type="ECO:0000313" key="3">
    <source>
        <dbReference type="Proteomes" id="UP000305654"/>
    </source>
</evidence>
<accession>A0A5R9J8Z5</accession>
<proteinExistence type="predicted"/>
<dbReference type="InterPro" id="IPR001509">
    <property type="entry name" value="Epimerase_deHydtase"/>
</dbReference>
<comment type="caution">
    <text evidence="2">The sequence shown here is derived from an EMBL/GenBank/DDBJ whole genome shotgun (WGS) entry which is preliminary data.</text>
</comment>
<feature type="domain" description="Ketoreductase" evidence="1">
    <location>
        <begin position="3"/>
        <end position="158"/>
    </location>
</feature>
<dbReference type="Pfam" id="PF01370">
    <property type="entry name" value="Epimerase"/>
    <property type="match status" value="1"/>
</dbReference>
<dbReference type="InterPro" id="IPR050177">
    <property type="entry name" value="Lipid_A_modif_metabolic_enz"/>
</dbReference>